<sequence length="84" mass="9259">MAKSLERIEAENSVDLKDPALAAFLAWLMPGLGHLYQGRTAKAALFFICIMGTFVYGLSLGSSSAMGWGRVVYFSWRDGDKRLP</sequence>
<dbReference type="AlphaFoldDB" id="X0W3I1"/>
<proteinExistence type="predicted"/>
<gene>
    <name evidence="3" type="ORF">S01H1_46975</name>
</gene>
<feature type="transmembrane region" description="Helical" evidence="1">
    <location>
        <begin position="43"/>
        <end position="68"/>
    </location>
</feature>
<organism evidence="3">
    <name type="scientific">marine sediment metagenome</name>
    <dbReference type="NCBI Taxonomy" id="412755"/>
    <lineage>
        <taxon>unclassified sequences</taxon>
        <taxon>metagenomes</taxon>
        <taxon>ecological metagenomes</taxon>
    </lineage>
</organism>
<reference evidence="3" key="1">
    <citation type="journal article" date="2014" name="Front. Microbiol.">
        <title>High frequency of phylogenetically diverse reductive dehalogenase-homologous genes in deep subseafloor sedimentary metagenomes.</title>
        <authorList>
            <person name="Kawai M."/>
            <person name="Futagami T."/>
            <person name="Toyoda A."/>
            <person name="Takaki Y."/>
            <person name="Nishi S."/>
            <person name="Hori S."/>
            <person name="Arai W."/>
            <person name="Tsubouchi T."/>
            <person name="Morono Y."/>
            <person name="Uchiyama I."/>
            <person name="Ito T."/>
            <person name="Fujiyama A."/>
            <person name="Inagaki F."/>
            <person name="Takami H."/>
        </authorList>
    </citation>
    <scope>NUCLEOTIDE SEQUENCE</scope>
    <source>
        <strain evidence="3">Expedition CK06-06</strain>
    </source>
</reference>
<protein>
    <recommendedName>
        <fullName evidence="2">DUF6677 domain-containing protein</fullName>
    </recommendedName>
</protein>
<feature type="domain" description="DUF6677" evidence="2">
    <location>
        <begin position="21"/>
        <end position="75"/>
    </location>
</feature>
<evidence type="ECO:0000259" key="2">
    <source>
        <dbReference type="Pfam" id="PF20382"/>
    </source>
</evidence>
<evidence type="ECO:0000313" key="3">
    <source>
        <dbReference type="EMBL" id="GAG17887.1"/>
    </source>
</evidence>
<comment type="caution">
    <text evidence="3">The sequence shown here is derived from an EMBL/GenBank/DDBJ whole genome shotgun (WGS) entry which is preliminary data.</text>
</comment>
<accession>X0W3I1</accession>
<dbReference type="Pfam" id="PF20382">
    <property type="entry name" value="DUF6677"/>
    <property type="match status" value="1"/>
</dbReference>
<name>X0W3I1_9ZZZZ</name>
<keyword evidence="1" id="KW-0812">Transmembrane</keyword>
<keyword evidence="1" id="KW-0472">Membrane</keyword>
<dbReference type="InterPro" id="IPR046499">
    <property type="entry name" value="DUF6677"/>
</dbReference>
<dbReference type="EMBL" id="BARS01030098">
    <property type="protein sequence ID" value="GAG17887.1"/>
    <property type="molecule type" value="Genomic_DNA"/>
</dbReference>
<evidence type="ECO:0000256" key="1">
    <source>
        <dbReference type="SAM" id="Phobius"/>
    </source>
</evidence>
<keyword evidence="1" id="KW-1133">Transmembrane helix</keyword>
<feature type="transmembrane region" description="Helical" evidence="1">
    <location>
        <begin position="20"/>
        <end position="36"/>
    </location>
</feature>
<feature type="non-terminal residue" evidence="3">
    <location>
        <position position="84"/>
    </location>
</feature>